<sequence>MHFSSGINRPPYEAMDGFLQVTSGCSHGKCEFCTFYKDAPFAVSPMDEVEADIKELASYGARFKRIYLQGADPFILPYEKLAKVAELIKKYLPQVTSIGGYARIDNIANKSVEELRKLHEMGYSNFYFGNESGDDYILKRMNKGYEGEYVVEMLKRLDEAGMPYIMNFLGGLGGKGYGLSHALESAKVINQLHPSMVYASELTLFPDTPLSKDLLAGKFEEATEVERFEELKALIDAIEVATVFRAEHVTMPAPIRGSLPDDKKELKPLLTGGTKCHCVHR</sequence>
<dbReference type="RefSeq" id="WP_103952967.1">
    <property type="nucleotide sequence ID" value="NZ_FNUL01000010.1"/>
</dbReference>
<reference evidence="7 8" key="1">
    <citation type="submission" date="2016-10" db="EMBL/GenBank/DDBJ databases">
        <authorList>
            <person name="de Groot N.N."/>
        </authorList>
    </citation>
    <scope>NUCLEOTIDE SEQUENCE [LARGE SCALE GENOMIC DNA]</scope>
    <source>
        <strain evidence="7 8">D15d</strain>
    </source>
</reference>
<evidence type="ECO:0000256" key="1">
    <source>
        <dbReference type="ARBA" id="ARBA00001966"/>
    </source>
</evidence>
<dbReference type="InterPro" id="IPR058240">
    <property type="entry name" value="rSAM_sf"/>
</dbReference>
<dbReference type="InterPro" id="IPR051198">
    <property type="entry name" value="BchE-like"/>
</dbReference>
<accession>A0A1H5V7Z6</accession>
<dbReference type="InterPro" id="IPR007197">
    <property type="entry name" value="rSAM"/>
</dbReference>
<organism evidence="7 8">
    <name type="scientific">Lachnospira multipara</name>
    <dbReference type="NCBI Taxonomy" id="28051"/>
    <lineage>
        <taxon>Bacteria</taxon>
        <taxon>Bacillati</taxon>
        <taxon>Bacillota</taxon>
        <taxon>Clostridia</taxon>
        <taxon>Lachnospirales</taxon>
        <taxon>Lachnospiraceae</taxon>
        <taxon>Lachnospira</taxon>
    </lineage>
</organism>
<evidence type="ECO:0000259" key="6">
    <source>
        <dbReference type="PROSITE" id="PS51918"/>
    </source>
</evidence>
<evidence type="ECO:0000256" key="4">
    <source>
        <dbReference type="ARBA" id="ARBA00023004"/>
    </source>
</evidence>
<dbReference type="SUPFAM" id="SSF102114">
    <property type="entry name" value="Radical SAM enzymes"/>
    <property type="match status" value="1"/>
</dbReference>
<keyword evidence="4" id="KW-0408">Iron</keyword>
<evidence type="ECO:0000313" key="7">
    <source>
        <dbReference type="EMBL" id="SEF83479.1"/>
    </source>
</evidence>
<proteinExistence type="predicted"/>
<dbReference type="InterPro" id="IPR006638">
    <property type="entry name" value="Elp3/MiaA/NifB-like_rSAM"/>
</dbReference>
<dbReference type="AlphaFoldDB" id="A0A1H5V7Z6"/>
<comment type="cofactor">
    <cofactor evidence="1">
        <name>[4Fe-4S] cluster</name>
        <dbReference type="ChEBI" id="CHEBI:49883"/>
    </cofactor>
</comment>
<evidence type="ECO:0000256" key="2">
    <source>
        <dbReference type="ARBA" id="ARBA00022691"/>
    </source>
</evidence>
<dbReference type="GO" id="GO:0051536">
    <property type="term" value="F:iron-sulfur cluster binding"/>
    <property type="evidence" value="ECO:0007669"/>
    <property type="project" value="UniProtKB-KW"/>
</dbReference>
<gene>
    <name evidence="7" type="ORF">SAMN05216537_11029</name>
</gene>
<keyword evidence="8" id="KW-1185">Reference proteome</keyword>
<dbReference type="SFLD" id="SFLDG01082">
    <property type="entry name" value="B12-binding_domain_containing"/>
    <property type="match status" value="1"/>
</dbReference>
<dbReference type="InterPro" id="IPR013785">
    <property type="entry name" value="Aldolase_TIM"/>
</dbReference>
<dbReference type="EMBL" id="FNUL01000010">
    <property type="protein sequence ID" value="SEF83479.1"/>
    <property type="molecule type" value="Genomic_DNA"/>
</dbReference>
<keyword evidence="3" id="KW-0479">Metal-binding</keyword>
<dbReference type="SFLD" id="SFLDS00029">
    <property type="entry name" value="Radical_SAM"/>
    <property type="match status" value="1"/>
</dbReference>
<keyword evidence="2" id="KW-0949">S-adenosyl-L-methionine</keyword>
<dbReference type="Proteomes" id="UP000236726">
    <property type="component" value="Unassembled WGS sequence"/>
</dbReference>
<protein>
    <submittedName>
        <fullName evidence="7">Radical SAM superfamily protein</fullName>
    </submittedName>
</protein>
<dbReference type="PANTHER" id="PTHR43409:SF4">
    <property type="entry name" value="RADICAL SAM SUPERFAMILY PROTEIN"/>
    <property type="match status" value="1"/>
</dbReference>
<evidence type="ECO:0000313" key="8">
    <source>
        <dbReference type="Proteomes" id="UP000236726"/>
    </source>
</evidence>
<evidence type="ECO:0000256" key="5">
    <source>
        <dbReference type="ARBA" id="ARBA00023014"/>
    </source>
</evidence>
<dbReference type="PANTHER" id="PTHR43409">
    <property type="entry name" value="ANAEROBIC MAGNESIUM-PROTOPORPHYRIN IX MONOMETHYL ESTER CYCLASE-RELATED"/>
    <property type="match status" value="1"/>
</dbReference>
<dbReference type="Pfam" id="PF04055">
    <property type="entry name" value="Radical_SAM"/>
    <property type="match status" value="1"/>
</dbReference>
<feature type="domain" description="Radical SAM core" evidence="6">
    <location>
        <begin position="11"/>
        <end position="241"/>
    </location>
</feature>
<evidence type="ECO:0000256" key="3">
    <source>
        <dbReference type="ARBA" id="ARBA00022723"/>
    </source>
</evidence>
<dbReference type="SFLD" id="SFLDG01095">
    <property type="entry name" value="Uncharacterised_Radical_SAM_Su"/>
    <property type="match status" value="1"/>
</dbReference>
<keyword evidence="5" id="KW-0411">Iron-sulfur</keyword>
<dbReference type="PROSITE" id="PS51918">
    <property type="entry name" value="RADICAL_SAM"/>
    <property type="match status" value="1"/>
</dbReference>
<dbReference type="Gene3D" id="3.20.20.70">
    <property type="entry name" value="Aldolase class I"/>
    <property type="match status" value="1"/>
</dbReference>
<dbReference type="GO" id="GO:0046872">
    <property type="term" value="F:metal ion binding"/>
    <property type="evidence" value="ECO:0007669"/>
    <property type="project" value="UniProtKB-KW"/>
</dbReference>
<name>A0A1H5V7Z6_9FIRM</name>
<dbReference type="SMART" id="SM00729">
    <property type="entry name" value="Elp3"/>
    <property type="match status" value="1"/>
</dbReference>
<dbReference type="GO" id="GO:0003824">
    <property type="term" value="F:catalytic activity"/>
    <property type="evidence" value="ECO:0007669"/>
    <property type="project" value="InterPro"/>
</dbReference>
<dbReference type="CDD" id="cd01335">
    <property type="entry name" value="Radical_SAM"/>
    <property type="match status" value="1"/>
</dbReference>